<dbReference type="Proteomes" id="UP001146793">
    <property type="component" value="Unassembled WGS sequence"/>
</dbReference>
<comment type="caution">
    <text evidence="4">The sequence shown here is derived from an EMBL/GenBank/DDBJ whole genome shotgun (WGS) entry which is preliminary data.</text>
</comment>
<name>A0AAV8A6Q8_9EUKA</name>
<dbReference type="GO" id="GO:0046872">
    <property type="term" value="F:metal ion binding"/>
    <property type="evidence" value="ECO:0007669"/>
    <property type="project" value="UniProtKB-KW"/>
</dbReference>
<organism evidence="4 6">
    <name type="scientific">Anaeramoeba flamelloides</name>
    <dbReference type="NCBI Taxonomy" id="1746091"/>
    <lineage>
        <taxon>Eukaryota</taxon>
        <taxon>Metamonada</taxon>
        <taxon>Anaeramoebidae</taxon>
        <taxon>Anaeramoeba</taxon>
    </lineage>
</organism>
<dbReference type="InterPro" id="IPR002933">
    <property type="entry name" value="Peptidase_M20"/>
</dbReference>
<dbReference type="PANTHER" id="PTHR43270">
    <property type="entry name" value="BETA-ALA-HIS DIPEPTIDASE"/>
    <property type="match status" value="1"/>
</dbReference>
<dbReference type="AlphaFoldDB" id="A0AAV8A6Q8"/>
<dbReference type="PANTHER" id="PTHR43270:SF4">
    <property type="entry name" value="CARNOSINE DIPEPTIDASE 2, ISOFORM A"/>
    <property type="match status" value="1"/>
</dbReference>
<evidence type="ECO:0000313" key="5">
    <source>
        <dbReference type="EMBL" id="KAJ6246035.1"/>
    </source>
</evidence>
<evidence type="ECO:0000313" key="4">
    <source>
        <dbReference type="EMBL" id="KAJ3449300.1"/>
    </source>
</evidence>
<reference evidence="4" key="2">
    <citation type="submission" date="2022-08" db="EMBL/GenBank/DDBJ databases">
        <title>Novel sulphate-reducing endosymbionts in the free-living metamonad Anaeramoeba.</title>
        <authorList>
            <person name="Jerlstrom-Hultqvist J."/>
            <person name="Cepicka I."/>
            <person name="Gallot-Lavallee L."/>
            <person name="Salas-Leiva D."/>
            <person name="Curtis B.A."/>
            <person name="Zahonova K."/>
            <person name="Pipaliya S."/>
            <person name="Dacks J."/>
            <person name="Roger A.J."/>
        </authorList>
    </citation>
    <scope>NUCLEOTIDE SEQUENCE</scope>
    <source>
        <strain evidence="4">Busselton2</strain>
    </source>
</reference>
<evidence type="ECO:0000256" key="2">
    <source>
        <dbReference type="ARBA" id="ARBA00022723"/>
    </source>
</evidence>
<keyword evidence="1" id="KW-0645">Protease</keyword>
<dbReference type="EMBL" id="JAOAOG010000140">
    <property type="protein sequence ID" value="KAJ6246035.1"/>
    <property type="molecule type" value="Genomic_DNA"/>
</dbReference>
<sequence>MQKGTQDKIWGNVVDVFDNSAIPSMIENIKIPVVSPEYDKEFFTNGLIDESLAFTQKWIESMNIAGLTAKVIKSENEPSVPCLYVTIEAFKKTENVKNILMYGHLDRMPVEKEKWTVTDPYVVKIVDDNMYGRGVCDDLIAIYSYIIQIQTLQKLGLKHDNVHILMEVEEESESENLIPIIKSLNLPEIDLVVILDSGCLDYERLWITTSLRGIVNGELEVSVLKSGVHSGDGTGIIPSSFRILRSLLSRVEDVETGKVLLNELQINIPEKRIEQVKKLSELLGKGVYDHFPWINPNLSKPSTENVHKLLLQRGFMSGIEITGCEGIPNFERSSNQLRAQTLVKVSCRLPPSIDWNVAGEALKKEFERDPPYGAKIEYNFKGANGWMAQDEGEELLQSMENSSQKFFGNGVMMMNEGGSIPLVNDLQKMFKKAKFIVTGVEGPGCSCHGPDELLNLPCARKVTACLTQIISEFANY</sequence>
<keyword evidence="3" id="KW-0378">Hydrolase</keyword>
<dbReference type="GO" id="GO:0008233">
    <property type="term" value="F:peptidase activity"/>
    <property type="evidence" value="ECO:0007669"/>
    <property type="project" value="UniProtKB-KW"/>
</dbReference>
<evidence type="ECO:0000313" key="7">
    <source>
        <dbReference type="Proteomes" id="UP001150062"/>
    </source>
</evidence>
<evidence type="ECO:0000313" key="6">
    <source>
        <dbReference type="Proteomes" id="UP001146793"/>
    </source>
</evidence>
<dbReference type="InterPro" id="IPR051458">
    <property type="entry name" value="Cyt/Met_Dipeptidase"/>
</dbReference>
<dbReference type="Pfam" id="PF01546">
    <property type="entry name" value="Peptidase_M20"/>
    <property type="match status" value="1"/>
</dbReference>
<dbReference type="Gene3D" id="3.30.70.360">
    <property type="match status" value="1"/>
</dbReference>
<reference evidence="5" key="1">
    <citation type="submission" date="2022-08" db="EMBL/GenBank/DDBJ databases">
        <title>Novel sulfate-reducing endosymbionts in the free-living metamonad Anaeramoeba.</title>
        <authorList>
            <person name="Jerlstrom-Hultqvist J."/>
            <person name="Cepicka I."/>
            <person name="Gallot-Lavallee L."/>
            <person name="Salas-Leiva D."/>
            <person name="Curtis B.A."/>
            <person name="Zahonova K."/>
            <person name="Pipaliya S."/>
            <person name="Dacks J."/>
            <person name="Roger A.J."/>
        </authorList>
    </citation>
    <scope>NUCLEOTIDE SEQUENCE</scope>
    <source>
        <strain evidence="5">Schooner1</strain>
    </source>
</reference>
<keyword evidence="7" id="KW-1185">Reference proteome</keyword>
<keyword evidence="2" id="KW-0479">Metal-binding</keyword>
<evidence type="ECO:0008006" key="8">
    <source>
        <dbReference type="Google" id="ProtNLM"/>
    </source>
</evidence>
<dbReference type="SUPFAM" id="SSF53187">
    <property type="entry name" value="Zn-dependent exopeptidases"/>
    <property type="match status" value="1"/>
</dbReference>
<evidence type="ECO:0000256" key="1">
    <source>
        <dbReference type="ARBA" id="ARBA00022670"/>
    </source>
</evidence>
<protein>
    <recommendedName>
        <fullName evidence="8">Peptidase M20 dimerisation domain-containing protein</fullName>
    </recommendedName>
</protein>
<dbReference type="GO" id="GO:0006508">
    <property type="term" value="P:proteolysis"/>
    <property type="evidence" value="ECO:0007669"/>
    <property type="project" value="UniProtKB-KW"/>
</dbReference>
<evidence type="ECO:0000256" key="3">
    <source>
        <dbReference type="ARBA" id="ARBA00022801"/>
    </source>
</evidence>
<gene>
    <name evidence="4" type="ORF">M0812_05445</name>
    <name evidence="5" type="ORF">M0813_19795</name>
</gene>
<dbReference type="Proteomes" id="UP001150062">
    <property type="component" value="Unassembled WGS sequence"/>
</dbReference>
<accession>A0AAV8A6Q8</accession>
<proteinExistence type="predicted"/>
<dbReference type="Gene3D" id="3.40.630.10">
    <property type="entry name" value="Zn peptidases"/>
    <property type="match status" value="1"/>
</dbReference>
<dbReference type="EMBL" id="JANTQA010000012">
    <property type="protein sequence ID" value="KAJ3449300.1"/>
    <property type="molecule type" value="Genomic_DNA"/>
</dbReference>